<sequence>MRPSSRPARNETKKQRIDSEPLEYLSRFSTGIVYDVRLRFHAPLDSDTEQLENPQRIWKIFKAIQDDGILTKCVRVSAREATTEEILLVHSAKYHETLTSSADLSIQELKNLASTYNSIYLNNESARCARIASGGVIELCRTVYKGVVKNGFAIIRPPGHHAGPDGPMGFCLYNNIAIATKYLQEYHKAKRILIVDWDIHHGNGIQKVFLSDPNVLYFSIHRYEESKFYPYETSAAHHIVGEGEAKGKNINVPWPCSGMGDSDYLHVFNNILMPVAYEFSPEIVIIAAGFDAGAGDRVGDCLVSPAGYAHMTYMLKSLAGGKLVLALEGGYDIDVASTSALACVKVLTGEDPPALESLVPSTKCVEITQKVIQTQSKYWEALQSSSLQISYLNSEISSARLLHRETLSKERSELLMDEYGLLKLPINGSNVPDLFREEVFYSGLTNATDVIVIFIHDMNNPENFSQQESDLINGVNKFVGKVLAKNWELIDINIPSLDGFQDDDKAIVDRLFMHIWNRYIRPTSTKLVFVATGYGAVSITNLITNSDIESKESYFVMIPGTEIPNVPINKSTWYKENSYVLVHPVSIELNGSDSSYGALHPYGVRTELPLNTLKRFDQQILDQIVNWIGHR</sequence>
<dbReference type="Pfam" id="PF09757">
    <property type="entry name" value="Arb2-like"/>
    <property type="match status" value="1"/>
</dbReference>
<protein>
    <recommendedName>
        <fullName evidence="3">histone deacetylase</fullName>
        <ecNumber evidence="3">3.5.1.98</ecNumber>
    </recommendedName>
</protein>
<dbReference type="PANTHER" id="PTHR10625:SF5">
    <property type="entry name" value="HISTONE DEACETYLASE"/>
    <property type="match status" value="1"/>
</dbReference>
<feature type="domain" description="Histone deacetylase" evidence="10">
    <location>
        <begin position="51"/>
        <end position="347"/>
    </location>
</feature>
<gene>
    <name evidence="12" type="primary">HDA1_1</name>
    <name evidence="12" type="ORF">K7432_001040</name>
</gene>
<evidence type="ECO:0000256" key="1">
    <source>
        <dbReference type="ARBA" id="ARBA00004123"/>
    </source>
</evidence>
<evidence type="ECO:0000256" key="5">
    <source>
        <dbReference type="ARBA" id="ARBA00022801"/>
    </source>
</evidence>
<reference evidence="12 13" key="1">
    <citation type="submission" date="2023-04" db="EMBL/GenBank/DDBJ databases">
        <title>Genome of Basidiobolus ranarum AG-B5.</title>
        <authorList>
            <person name="Stajich J.E."/>
            <person name="Carter-House D."/>
            <person name="Gryganskyi A."/>
        </authorList>
    </citation>
    <scope>NUCLEOTIDE SEQUENCE [LARGE SCALE GENOMIC DNA]</scope>
    <source>
        <strain evidence="12 13">AG-B5</strain>
    </source>
</reference>
<keyword evidence="5 12" id="KW-0378">Hydrolase</keyword>
<dbReference type="Pfam" id="PF00850">
    <property type="entry name" value="Hist_deacetyl"/>
    <property type="match status" value="1"/>
</dbReference>
<evidence type="ECO:0000313" key="13">
    <source>
        <dbReference type="Proteomes" id="UP001479436"/>
    </source>
</evidence>
<keyword evidence="8" id="KW-0804">Transcription</keyword>
<dbReference type="InterPro" id="IPR023696">
    <property type="entry name" value="Ureohydrolase_dom_sf"/>
</dbReference>
<evidence type="ECO:0000256" key="9">
    <source>
        <dbReference type="ARBA" id="ARBA00023242"/>
    </source>
</evidence>
<evidence type="ECO:0000259" key="10">
    <source>
        <dbReference type="Pfam" id="PF00850"/>
    </source>
</evidence>
<proteinExistence type="inferred from homology"/>
<comment type="similarity">
    <text evidence="2">Belongs to the histone deacetylase family. HD type 2 subfamily.</text>
</comment>
<evidence type="ECO:0000256" key="7">
    <source>
        <dbReference type="ARBA" id="ARBA00023015"/>
    </source>
</evidence>
<keyword evidence="13" id="KW-1185">Reference proteome</keyword>
<dbReference type="InterPro" id="IPR037138">
    <property type="entry name" value="His_deacetylse_dom_sf"/>
</dbReference>
<evidence type="ECO:0000256" key="4">
    <source>
        <dbReference type="ARBA" id="ARBA00022491"/>
    </source>
</evidence>
<evidence type="ECO:0000256" key="8">
    <source>
        <dbReference type="ARBA" id="ARBA00023163"/>
    </source>
</evidence>
<comment type="subcellular location">
    <subcellularLocation>
        <location evidence="1">Nucleus</location>
    </subcellularLocation>
</comment>
<dbReference type="EC" id="3.5.1.98" evidence="3"/>
<dbReference type="PRINTS" id="PR01270">
    <property type="entry name" value="HDASUPER"/>
</dbReference>
<dbReference type="Proteomes" id="UP001479436">
    <property type="component" value="Unassembled WGS sequence"/>
</dbReference>
<organism evidence="12 13">
    <name type="scientific">Basidiobolus ranarum</name>
    <dbReference type="NCBI Taxonomy" id="34480"/>
    <lineage>
        <taxon>Eukaryota</taxon>
        <taxon>Fungi</taxon>
        <taxon>Fungi incertae sedis</taxon>
        <taxon>Zoopagomycota</taxon>
        <taxon>Entomophthoromycotina</taxon>
        <taxon>Basidiobolomycetes</taxon>
        <taxon>Basidiobolales</taxon>
        <taxon>Basidiobolaceae</taxon>
        <taxon>Basidiobolus</taxon>
    </lineage>
</organism>
<dbReference type="InterPro" id="IPR019154">
    <property type="entry name" value="Arb2-like_domain"/>
</dbReference>
<dbReference type="Gene3D" id="3.40.800.20">
    <property type="entry name" value="Histone deacetylase domain"/>
    <property type="match status" value="1"/>
</dbReference>
<evidence type="ECO:0000256" key="3">
    <source>
        <dbReference type="ARBA" id="ARBA00012111"/>
    </source>
</evidence>
<dbReference type="InterPro" id="IPR000286">
    <property type="entry name" value="HDACs"/>
</dbReference>
<keyword evidence="7" id="KW-0805">Transcription regulation</keyword>
<dbReference type="GO" id="GO:0141221">
    <property type="term" value="F:histone deacetylase activity, hydrolytic mechanism"/>
    <property type="evidence" value="ECO:0007669"/>
    <property type="project" value="UniProtKB-EC"/>
</dbReference>
<feature type="domain" description="Arb2-like" evidence="11">
    <location>
        <begin position="411"/>
        <end position="583"/>
    </location>
</feature>
<dbReference type="EMBL" id="JASJQH010000021">
    <property type="protein sequence ID" value="KAK9768379.1"/>
    <property type="molecule type" value="Genomic_DNA"/>
</dbReference>
<keyword evidence="6" id="KW-0156">Chromatin regulator</keyword>
<evidence type="ECO:0000256" key="2">
    <source>
        <dbReference type="ARBA" id="ARBA00007738"/>
    </source>
</evidence>
<name>A0ABR2X3L5_9FUNG</name>
<dbReference type="PANTHER" id="PTHR10625">
    <property type="entry name" value="HISTONE DEACETYLASE HDAC1-RELATED"/>
    <property type="match status" value="1"/>
</dbReference>
<accession>A0ABR2X3L5</accession>
<dbReference type="SUPFAM" id="SSF52768">
    <property type="entry name" value="Arginase/deacetylase"/>
    <property type="match status" value="1"/>
</dbReference>
<keyword evidence="9" id="KW-0539">Nucleus</keyword>
<keyword evidence="4" id="KW-0678">Repressor</keyword>
<evidence type="ECO:0000259" key="11">
    <source>
        <dbReference type="Pfam" id="PF09757"/>
    </source>
</evidence>
<comment type="caution">
    <text evidence="12">The sequence shown here is derived from an EMBL/GenBank/DDBJ whole genome shotgun (WGS) entry which is preliminary data.</text>
</comment>
<evidence type="ECO:0000256" key="6">
    <source>
        <dbReference type="ARBA" id="ARBA00022853"/>
    </source>
</evidence>
<dbReference type="InterPro" id="IPR023801">
    <property type="entry name" value="His_deacetylse_dom"/>
</dbReference>
<evidence type="ECO:0000313" key="12">
    <source>
        <dbReference type="EMBL" id="KAK9768379.1"/>
    </source>
</evidence>